<evidence type="ECO:0000313" key="2">
    <source>
        <dbReference type="EMBL" id="KAJ7358176.1"/>
    </source>
</evidence>
<dbReference type="Proteomes" id="UP001218218">
    <property type="component" value="Unassembled WGS sequence"/>
</dbReference>
<dbReference type="EMBL" id="JARIHO010000007">
    <property type="protein sequence ID" value="KAJ7358176.1"/>
    <property type="molecule type" value="Genomic_DNA"/>
</dbReference>
<name>A0AAD7AGH9_9AGAR</name>
<dbReference type="AlphaFoldDB" id="A0AAD7AGH9"/>
<feature type="chain" id="PRO_5042057294" evidence="1">
    <location>
        <begin position="20"/>
        <end position="88"/>
    </location>
</feature>
<evidence type="ECO:0000313" key="3">
    <source>
        <dbReference type="Proteomes" id="UP001218218"/>
    </source>
</evidence>
<comment type="caution">
    <text evidence="2">The sequence shown here is derived from an EMBL/GenBank/DDBJ whole genome shotgun (WGS) entry which is preliminary data.</text>
</comment>
<organism evidence="2 3">
    <name type="scientific">Mycena albidolilacea</name>
    <dbReference type="NCBI Taxonomy" id="1033008"/>
    <lineage>
        <taxon>Eukaryota</taxon>
        <taxon>Fungi</taxon>
        <taxon>Dikarya</taxon>
        <taxon>Basidiomycota</taxon>
        <taxon>Agaricomycotina</taxon>
        <taxon>Agaricomycetes</taxon>
        <taxon>Agaricomycetidae</taxon>
        <taxon>Agaricales</taxon>
        <taxon>Marasmiineae</taxon>
        <taxon>Mycenaceae</taxon>
        <taxon>Mycena</taxon>
    </lineage>
</organism>
<keyword evidence="1" id="KW-0732">Signal</keyword>
<proteinExistence type="predicted"/>
<reference evidence="2" key="1">
    <citation type="submission" date="2023-03" db="EMBL/GenBank/DDBJ databases">
        <title>Massive genome expansion in bonnet fungi (Mycena s.s.) driven by repeated elements and novel gene families across ecological guilds.</title>
        <authorList>
            <consortium name="Lawrence Berkeley National Laboratory"/>
            <person name="Harder C.B."/>
            <person name="Miyauchi S."/>
            <person name="Viragh M."/>
            <person name="Kuo A."/>
            <person name="Thoen E."/>
            <person name="Andreopoulos B."/>
            <person name="Lu D."/>
            <person name="Skrede I."/>
            <person name="Drula E."/>
            <person name="Henrissat B."/>
            <person name="Morin E."/>
            <person name="Kohler A."/>
            <person name="Barry K."/>
            <person name="LaButti K."/>
            <person name="Morin E."/>
            <person name="Salamov A."/>
            <person name="Lipzen A."/>
            <person name="Mereny Z."/>
            <person name="Hegedus B."/>
            <person name="Baldrian P."/>
            <person name="Stursova M."/>
            <person name="Weitz H."/>
            <person name="Taylor A."/>
            <person name="Grigoriev I.V."/>
            <person name="Nagy L.G."/>
            <person name="Martin F."/>
            <person name="Kauserud H."/>
        </authorList>
    </citation>
    <scope>NUCLEOTIDE SEQUENCE</scope>
    <source>
        <strain evidence="2">CBHHK002</strain>
    </source>
</reference>
<evidence type="ECO:0000256" key="1">
    <source>
        <dbReference type="SAM" id="SignalP"/>
    </source>
</evidence>
<keyword evidence="3" id="KW-1185">Reference proteome</keyword>
<accession>A0AAD7AGH9</accession>
<protein>
    <submittedName>
        <fullName evidence="2">Uncharacterized protein</fullName>
    </submittedName>
</protein>
<sequence>MLFISMVVTTLSLALTARAQAIQSSCLTCPGPVVLTTAPVPGASVCCYYGPGEVCCYAGSTGQLMFQSGVVCPGSTTVSINTCFPSLF</sequence>
<gene>
    <name evidence="2" type="ORF">DFH08DRAFT_848000</name>
</gene>
<feature type="signal peptide" evidence="1">
    <location>
        <begin position="1"/>
        <end position="19"/>
    </location>
</feature>